<name>A0A3Q3JZR7_MONAL</name>
<dbReference type="InterPro" id="IPR017981">
    <property type="entry name" value="GPCR_2-like_7TM"/>
</dbReference>
<dbReference type="Proteomes" id="UP000261600">
    <property type="component" value="Unplaced"/>
</dbReference>
<feature type="transmembrane region" description="Helical" evidence="5">
    <location>
        <begin position="69"/>
        <end position="90"/>
    </location>
</feature>
<keyword evidence="4 5" id="KW-0472">Membrane</keyword>
<feature type="domain" description="G-protein coupled receptors family 2 profile 2" evidence="7">
    <location>
        <begin position="1"/>
        <end position="211"/>
    </location>
</feature>
<dbReference type="GO" id="GO:0007189">
    <property type="term" value="P:adenylate cyclase-activating G protein-coupled receptor signaling pathway"/>
    <property type="evidence" value="ECO:0007669"/>
    <property type="project" value="TreeGrafter"/>
</dbReference>
<dbReference type="PANTHER" id="PTHR12011:SF264">
    <property type="entry name" value="ADHESION G-PROTEIN COUPLED RECEPTOR G2"/>
    <property type="match status" value="1"/>
</dbReference>
<accession>A0A3Q3JZR7</accession>
<evidence type="ECO:0000256" key="4">
    <source>
        <dbReference type="ARBA" id="ARBA00023136"/>
    </source>
</evidence>
<reference evidence="8" key="2">
    <citation type="submission" date="2025-09" db="UniProtKB">
        <authorList>
            <consortium name="Ensembl"/>
        </authorList>
    </citation>
    <scope>IDENTIFICATION</scope>
</reference>
<evidence type="ECO:0000256" key="2">
    <source>
        <dbReference type="ARBA" id="ARBA00022692"/>
    </source>
</evidence>
<dbReference type="PROSITE" id="PS00650">
    <property type="entry name" value="G_PROTEIN_RECEP_F2_2"/>
    <property type="match status" value="1"/>
</dbReference>
<feature type="signal peptide" evidence="6">
    <location>
        <begin position="1"/>
        <end position="17"/>
    </location>
</feature>
<comment type="subcellular location">
    <subcellularLocation>
        <location evidence="1">Membrane</location>
        <topology evidence="1">Multi-pass membrane protein</topology>
    </subcellularLocation>
</comment>
<evidence type="ECO:0000256" key="6">
    <source>
        <dbReference type="SAM" id="SignalP"/>
    </source>
</evidence>
<feature type="chain" id="PRO_5046883905" description="G-protein coupled receptors family 2 profile 2 domain-containing protein" evidence="6">
    <location>
        <begin position="18"/>
        <end position="244"/>
    </location>
</feature>
<evidence type="ECO:0000313" key="9">
    <source>
        <dbReference type="Proteomes" id="UP000261600"/>
    </source>
</evidence>
<sequence>MLCLALLLLNLVFLVDAWLALYTDAVGLCISTAWFLHYFLLVSFTWMGLEAVHMYLALVKVFNSYVSQYMLKLSLVGWGIPMIVVIIYRARQIMNPLFSPILSHSCWLKNDIAFYVAVVAYFCVIFLFNFIMFIVVLVQLSRIRKQNPHNVQHRTTAQDVRSVVGITILLGLTWGFAFFAWGPVNLAFMYLFAIFNSLQGFFIFVFHCAVKETVRRQWRTYLCCGKLRVAENSGEIKTSLYQSN</sequence>
<protein>
    <recommendedName>
        <fullName evidence="7">G-protein coupled receptors family 2 profile 2 domain-containing protein</fullName>
    </recommendedName>
</protein>
<dbReference type="Ensembl" id="ENSMALT00000021395.1">
    <property type="protein sequence ID" value="ENSMALP00000020992.1"/>
    <property type="gene ID" value="ENSMALG00000014688.1"/>
</dbReference>
<dbReference type="InterPro" id="IPR000832">
    <property type="entry name" value="GPCR_2_secretin-like"/>
</dbReference>
<dbReference type="Pfam" id="PF00002">
    <property type="entry name" value="7tm_2"/>
    <property type="match status" value="1"/>
</dbReference>
<evidence type="ECO:0000256" key="1">
    <source>
        <dbReference type="ARBA" id="ARBA00004141"/>
    </source>
</evidence>
<evidence type="ECO:0000256" key="5">
    <source>
        <dbReference type="SAM" id="Phobius"/>
    </source>
</evidence>
<keyword evidence="2 5" id="KW-0812">Transmembrane</keyword>
<dbReference type="PROSITE" id="PS50261">
    <property type="entry name" value="G_PROTEIN_RECEP_F2_4"/>
    <property type="match status" value="1"/>
</dbReference>
<proteinExistence type="predicted"/>
<dbReference type="GO" id="GO:0005886">
    <property type="term" value="C:plasma membrane"/>
    <property type="evidence" value="ECO:0007669"/>
    <property type="project" value="TreeGrafter"/>
</dbReference>
<dbReference type="GO" id="GO:0007166">
    <property type="term" value="P:cell surface receptor signaling pathway"/>
    <property type="evidence" value="ECO:0007669"/>
    <property type="project" value="InterPro"/>
</dbReference>
<reference evidence="8" key="1">
    <citation type="submission" date="2025-08" db="UniProtKB">
        <authorList>
            <consortium name="Ensembl"/>
        </authorList>
    </citation>
    <scope>IDENTIFICATION</scope>
</reference>
<evidence type="ECO:0000256" key="3">
    <source>
        <dbReference type="ARBA" id="ARBA00022989"/>
    </source>
</evidence>
<feature type="transmembrane region" description="Helical" evidence="5">
    <location>
        <begin position="160"/>
        <end position="181"/>
    </location>
</feature>
<dbReference type="GO" id="GO:0004930">
    <property type="term" value="F:G protein-coupled receptor activity"/>
    <property type="evidence" value="ECO:0007669"/>
    <property type="project" value="InterPro"/>
</dbReference>
<dbReference type="SUPFAM" id="SSF81321">
    <property type="entry name" value="Family A G protein-coupled receptor-like"/>
    <property type="match status" value="1"/>
</dbReference>
<dbReference type="AlphaFoldDB" id="A0A3Q3JZR7"/>
<keyword evidence="9" id="KW-1185">Reference proteome</keyword>
<evidence type="ECO:0000313" key="8">
    <source>
        <dbReference type="Ensembl" id="ENSMALP00000020992.1"/>
    </source>
</evidence>
<keyword evidence="6" id="KW-0732">Signal</keyword>
<dbReference type="Gene3D" id="1.20.1070.10">
    <property type="entry name" value="Rhodopsin 7-helix transmembrane proteins"/>
    <property type="match status" value="1"/>
</dbReference>
<feature type="transmembrane region" description="Helical" evidence="5">
    <location>
        <begin position="187"/>
        <end position="210"/>
    </location>
</feature>
<evidence type="ECO:0000259" key="7">
    <source>
        <dbReference type="PROSITE" id="PS50261"/>
    </source>
</evidence>
<dbReference type="PRINTS" id="PR00249">
    <property type="entry name" value="GPCRSECRETIN"/>
</dbReference>
<keyword evidence="3 5" id="KW-1133">Transmembrane helix</keyword>
<organism evidence="8 9">
    <name type="scientific">Monopterus albus</name>
    <name type="common">Swamp eel</name>
    <dbReference type="NCBI Taxonomy" id="43700"/>
    <lineage>
        <taxon>Eukaryota</taxon>
        <taxon>Metazoa</taxon>
        <taxon>Chordata</taxon>
        <taxon>Craniata</taxon>
        <taxon>Vertebrata</taxon>
        <taxon>Euteleostomi</taxon>
        <taxon>Actinopterygii</taxon>
        <taxon>Neopterygii</taxon>
        <taxon>Teleostei</taxon>
        <taxon>Neoteleostei</taxon>
        <taxon>Acanthomorphata</taxon>
        <taxon>Anabantaria</taxon>
        <taxon>Synbranchiformes</taxon>
        <taxon>Synbranchidae</taxon>
        <taxon>Monopterus</taxon>
    </lineage>
</organism>
<feature type="transmembrane region" description="Helical" evidence="5">
    <location>
        <begin position="112"/>
        <end position="140"/>
    </location>
</feature>
<dbReference type="PANTHER" id="PTHR12011">
    <property type="entry name" value="ADHESION G-PROTEIN COUPLED RECEPTOR"/>
    <property type="match status" value="1"/>
</dbReference>
<dbReference type="InterPro" id="IPR017983">
    <property type="entry name" value="GPCR_2_secretin-like_CS"/>
</dbReference>
<feature type="transmembrane region" description="Helical" evidence="5">
    <location>
        <begin position="33"/>
        <end position="57"/>
    </location>
</feature>